<evidence type="ECO:0000256" key="4">
    <source>
        <dbReference type="ARBA" id="ARBA00022741"/>
    </source>
</evidence>
<dbReference type="PANTHER" id="PTHR30201">
    <property type="entry name" value="TRIPHOSPHORIBOSYL-DEPHOSPHO-COA SYNTHASE"/>
    <property type="match status" value="1"/>
</dbReference>
<keyword evidence="3" id="KW-0808">Transferase</keyword>
<sequence>MIRRNQRETARDAYCGQISKLAVRSLLYEVCIGPKPGLVDRFNNGAHRDMNLFTFLDSACALSGYFREITAQAMRLRRIPPERLLPHLRAPGIEAEREMFRATGGVNTHKGIVYSMGIFCAACGLLYSQPRSVPVERLFSLCSQIARGAPPPKEKAETNGERLYRRYRIQGVRGEAANGFPSARVHGLPALRRACALGWDTDAAGIYALFHIMANLEDTNLISRSNLQTQRQVREQLAALLQTPDLSPAMLLAQAARMDREFIDKNISPGGAADMLSMTLMAWWLEREFPERFCPAAPGGKD</sequence>
<keyword evidence="4" id="KW-0547">Nucleotide-binding</keyword>
<accession>A0A928KWT4</accession>
<dbReference type="AlphaFoldDB" id="A0A928KWT4"/>
<dbReference type="Pfam" id="PF01874">
    <property type="entry name" value="CitG"/>
    <property type="match status" value="1"/>
</dbReference>
<dbReference type="EC" id="2.4.2.52" evidence="2"/>
<evidence type="ECO:0000256" key="1">
    <source>
        <dbReference type="ARBA" id="ARBA00001210"/>
    </source>
</evidence>
<dbReference type="EMBL" id="SVNY01000006">
    <property type="protein sequence ID" value="MBE6834311.1"/>
    <property type="molecule type" value="Genomic_DNA"/>
</dbReference>
<evidence type="ECO:0000256" key="5">
    <source>
        <dbReference type="ARBA" id="ARBA00022840"/>
    </source>
</evidence>
<dbReference type="GO" id="GO:0005524">
    <property type="term" value="F:ATP binding"/>
    <property type="evidence" value="ECO:0007669"/>
    <property type="project" value="UniProtKB-KW"/>
</dbReference>
<dbReference type="Gene3D" id="1.10.4200.10">
    <property type="entry name" value="Triphosphoribosyl-dephospho-CoA protein"/>
    <property type="match status" value="1"/>
</dbReference>
<dbReference type="GO" id="GO:0051191">
    <property type="term" value="P:prosthetic group biosynthetic process"/>
    <property type="evidence" value="ECO:0007669"/>
    <property type="project" value="TreeGrafter"/>
</dbReference>
<reference evidence="6" key="1">
    <citation type="submission" date="2019-04" db="EMBL/GenBank/DDBJ databases">
        <title>Evolution of Biomass-Degrading Anaerobic Consortia Revealed by Metagenomics.</title>
        <authorList>
            <person name="Peng X."/>
        </authorList>
    </citation>
    <scope>NUCLEOTIDE SEQUENCE</scope>
    <source>
        <strain evidence="6">SIG551</strain>
    </source>
</reference>
<dbReference type="GO" id="GO:0046917">
    <property type="term" value="F:triphosphoribosyl-dephospho-CoA synthase activity"/>
    <property type="evidence" value="ECO:0007669"/>
    <property type="project" value="UniProtKB-EC"/>
</dbReference>
<evidence type="ECO:0000313" key="7">
    <source>
        <dbReference type="Proteomes" id="UP000754750"/>
    </source>
</evidence>
<protein>
    <recommendedName>
        <fullName evidence="2">triphosphoribosyl-dephospho-CoA synthase</fullName>
        <ecNumber evidence="2">2.4.2.52</ecNumber>
    </recommendedName>
</protein>
<evidence type="ECO:0000256" key="2">
    <source>
        <dbReference type="ARBA" id="ARBA00012074"/>
    </source>
</evidence>
<gene>
    <name evidence="6" type="ORF">E7512_12165</name>
</gene>
<dbReference type="Proteomes" id="UP000754750">
    <property type="component" value="Unassembled WGS sequence"/>
</dbReference>
<dbReference type="InterPro" id="IPR002736">
    <property type="entry name" value="CitG"/>
</dbReference>
<dbReference type="RefSeq" id="WP_326840813.1">
    <property type="nucleotide sequence ID" value="NZ_SVNY01000006.1"/>
</dbReference>
<keyword evidence="5" id="KW-0067">ATP-binding</keyword>
<comment type="catalytic activity">
    <reaction evidence="1">
        <text>3'-dephospho-CoA + ATP = 2'-(5''-triphospho-alpha-D-ribosyl)-3'-dephospho-CoA + adenine</text>
        <dbReference type="Rhea" id="RHEA:15117"/>
        <dbReference type="ChEBI" id="CHEBI:16708"/>
        <dbReference type="ChEBI" id="CHEBI:30616"/>
        <dbReference type="ChEBI" id="CHEBI:57328"/>
        <dbReference type="ChEBI" id="CHEBI:61378"/>
        <dbReference type="EC" id="2.4.2.52"/>
    </reaction>
</comment>
<evidence type="ECO:0000256" key="3">
    <source>
        <dbReference type="ARBA" id="ARBA00022679"/>
    </source>
</evidence>
<organism evidence="6 7">
    <name type="scientific">Faecalispora sporosphaeroides</name>
    <dbReference type="NCBI Taxonomy" id="1549"/>
    <lineage>
        <taxon>Bacteria</taxon>
        <taxon>Bacillati</taxon>
        <taxon>Bacillota</taxon>
        <taxon>Clostridia</taxon>
        <taxon>Eubacteriales</taxon>
        <taxon>Oscillospiraceae</taxon>
        <taxon>Faecalispora</taxon>
    </lineage>
</organism>
<comment type="caution">
    <text evidence="6">The sequence shown here is derived from an EMBL/GenBank/DDBJ whole genome shotgun (WGS) entry which is preliminary data.</text>
</comment>
<name>A0A928KWT4_9FIRM</name>
<evidence type="ECO:0000313" key="6">
    <source>
        <dbReference type="EMBL" id="MBE6834311.1"/>
    </source>
</evidence>
<dbReference type="PANTHER" id="PTHR30201:SF2">
    <property type="entry name" value="2-(5''-TRIPHOSPHORIBOSYL)-3'-DEPHOSPHOCOENZYME-A SYNTHASE"/>
    <property type="match status" value="1"/>
</dbReference>
<proteinExistence type="predicted"/>